<gene>
    <name evidence="1" type="ORF">LCGC14_0422370</name>
</gene>
<reference evidence="1" key="1">
    <citation type="journal article" date="2015" name="Nature">
        <title>Complex archaea that bridge the gap between prokaryotes and eukaryotes.</title>
        <authorList>
            <person name="Spang A."/>
            <person name="Saw J.H."/>
            <person name="Jorgensen S.L."/>
            <person name="Zaremba-Niedzwiedzka K."/>
            <person name="Martijn J."/>
            <person name="Lind A.E."/>
            <person name="van Eijk R."/>
            <person name="Schleper C."/>
            <person name="Guy L."/>
            <person name="Ettema T.J."/>
        </authorList>
    </citation>
    <scope>NUCLEOTIDE SEQUENCE</scope>
</reference>
<evidence type="ECO:0008006" key="2">
    <source>
        <dbReference type="Google" id="ProtNLM"/>
    </source>
</evidence>
<proteinExistence type="predicted"/>
<dbReference type="AlphaFoldDB" id="A0A0F9T8Q1"/>
<organism evidence="1">
    <name type="scientific">marine sediment metagenome</name>
    <dbReference type="NCBI Taxonomy" id="412755"/>
    <lineage>
        <taxon>unclassified sequences</taxon>
        <taxon>metagenomes</taxon>
        <taxon>ecological metagenomes</taxon>
    </lineage>
</organism>
<name>A0A0F9T8Q1_9ZZZZ</name>
<accession>A0A0F9T8Q1</accession>
<protein>
    <recommendedName>
        <fullName evidence="2">PhoU domain-containing protein</fullName>
    </recommendedName>
</protein>
<sequence>MLNTERQAFYDEISDTMTVMQYEMGAVAQNIIYAKRADEVGRRALHANALLELGDLLAQCAVLSLKIQQETPGLYFAPSWDELVRVGRERQIDRMERIIAGEQRDPSMSEG</sequence>
<dbReference type="EMBL" id="LAZR01000386">
    <property type="protein sequence ID" value="KKN71327.1"/>
    <property type="molecule type" value="Genomic_DNA"/>
</dbReference>
<evidence type="ECO:0000313" key="1">
    <source>
        <dbReference type="EMBL" id="KKN71327.1"/>
    </source>
</evidence>
<comment type="caution">
    <text evidence="1">The sequence shown here is derived from an EMBL/GenBank/DDBJ whole genome shotgun (WGS) entry which is preliminary data.</text>
</comment>